<dbReference type="Gene3D" id="3.40.50.1000">
    <property type="entry name" value="HAD superfamily/HAD-like"/>
    <property type="match status" value="1"/>
</dbReference>
<protein>
    <submittedName>
        <fullName evidence="1">Noncanonical pyrimidine nucleotidase, YjjG family</fullName>
    </submittedName>
</protein>
<dbReference type="NCBIfam" id="TIGR01549">
    <property type="entry name" value="HAD-SF-IA-v1"/>
    <property type="match status" value="1"/>
</dbReference>
<dbReference type="PANTHER" id="PTHR47478:SF1">
    <property type="entry name" value="PYRIMIDINE 5'-NUCLEOTIDASE YJJG"/>
    <property type="match status" value="1"/>
</dbReference>
<dbReference type="OrthoDB" id="9802350at2"/>
<dbReference type="Proteomes" id="UP000267585">
    <property type="component" value="Unassembled WGS sequence"/>
</dbReference>
<dbReference type="AlphaFoldDB" id="A0A3S0BVY4"/>
<dbReference type="InterPro" id="IPR011951">
    <property type="entry name" value="HAD-SF_hydro_IA_YjjG/PynA"/>
</dbReference>
<gene>
    <name evidence="1" type="ORF">EHW67_14425</name>
</gene>
<dbReference type="InterPro" id="IPR036412">
    <property type="entry name" value="HAD-like_sf"/>
</dbReference>
<dbReference type="EMBL" id="RQPJ01000014">
    <property type="protein sequence ID" value="RTE52860.1"/>
    <property type="molecule type" value="Genomic_DNA"/>
</dbReference>
<reference evidence="1 2" key="1">
    <citation type="submission" date="2018-11" db="EMBL/GenBank/DDBJ databases">
        <title>Arenibacter aquaticus sp.nov., a marine bacterium isolated from surface seawater in the South China Sea.</title>
        <authorList>
            <person name="Guo J."/>
            <person name="Sun J."/>
        </authorList>
    </citation>
    <scope>NUCLEOTIDE SEQUENCE [LARGE SCALE GENOMIC DNA]</scope>
    <source>
        <strain evidence="1 2">GUO666</strain>
    </source>
</reference>
<evidence type="ECO:0000313" key="2">
    <source>
        <dbReference type="Proteomes" id="UP000267585"/>
    </source>
</evidence>
<proteinExistence type="predicted"/>
<dbReference type="Pfam" id="PF00702">
    <property type="entry name" value="Hydrolase"/>
    <property type="match status" value="1"/>
</dbReference>
<evidence type="ECO:0000313" key="1">
    <source>
        <dbReference type="EMBL" id="RTE52860.1"/>
    </source>
</evidence>
<accession>A0A3S0BVY4</accession>
<dbReference type="GO" id="GO:0008253">
    <property type="term" value="F:5'-nucleotidase activity"/>
    <property type="evidence" value="ECO:0007669"/>
    <property type="project" value="InterPro"/>
</dbReference>
<comment type="caution">
    <text evidence="1">The sequence shown here is derived from an EMBL/GenBank/DDBJ whole genome shotgun (WGS) entry which is preliminary data.</text>
</comment>
<dbReference type="SFLD" id="SFLDG01129">
    <property type="entry name" value="C1.5:_HAD__Beta-PGM__Phosphata"/>
    <property type="match status" value="1"/>
</dbReference>
<dbReference type="RefSeq" id="WP_126163084.1">
    <property type="nucleotide sequence ID" value="NZ_RQPJ01000014.1"/>
</dbReference>
<organism evidence="1 2">
    <name type="scientific">Arenibacter aquaticus</name>
    <dbReference type="NCBI Taxonomy" id="2489054"/>
    <lineage>
        <taxon>Bacteria</taxon>
        <taxon>Pseudomonadati</taxon>
        <taxon>Bacteroidota</taxon>
        <taxon>Flavobacteriia</taxon>
        <taxon>Flavobacteriales</taxon>
        <taxon>Flavobacteriaceae</taxon>
        <taxon>Arenibacter</taxon>
    </lineage>
</organism>
<dbReference type="InterPro" id="IPR052550">
    <property type="entry name" value="Pyrimidine_5'-ntase_YjjG"/>
</dbReference>
<dbReference type="InterPro" id="IPR006439">
    <property type="entry name" value="HAD-SF_hydro_IA"/>
</dbReference>
<dbReference type="SUPFAM" id="SSF56784">
    <property type="entry name" value="HAD-like"/>
    <property type="match status" value="1"/>
</dbReference>
<dbReference type="Gene3D" id="1.10.150.240">
    <property type="entry name" value="Putative phosphatase, domain 2"/>
    <property type="match status" value="1"/>
</dbReference>
<dbReference type="SFLD" id="SFLDS00003">
    <property type="entry name" value="Haloacid_Dehalogenase"/>
    <property type="match status" value="1"/>
</dbReference>
<dbReference type="NCBIfam" id="TIGR02254">
    <property type="entry name" value="YjjG_YfnB"/>
    <property type="match status" value="1"/>
</dbReference>
<dbReference type="InterPro" id="IPR023198">
    <property type="entry name" value="PGP-like_dom2"/>
</dbReference>
<dbReference type="PANTHER" id="PTHR47478">
    <property type="match status" value="1"/>
</dbReference>
<sequence length="229" mass="26926">MFKNVVTDVFFDLDHTLWDFERNSALTFQRILHENCVDVDLEDFLRVYIPINFEFWKYYREGKISKEDLRFQRLKKTFDRLGFEVSNGLINRLSEQYIQYLSTYNHLFPNTIEILNYLRPKYNLHIITNGFHEVQHKKLRNSKIDTYFNQVINSEMAGVKKPDPVIFKLALSKANALPNTCMMIGDSLEADIIGAKAVGLHTLHFNTNNGPKHDICDMIHELSEIKSYL</sequence>
<dbReference type="InterPro" id="IPR023214">
    <property type="entry name" value="HAD_sf"/>
</dbReference>
<name>A0A3S0BVY4_9FLAO</name>
<keyword evidence="2" id="KW-1185">Reference proteome</keyword>